<dbReference type="Gene3D" id="3.40.50.300">
    <property type="entry name" value="P-loop containing nucleotide triphosphate hydrolases"/>
    <property type="match status" value="2"/>
</dbReference>
<dbReference type="PROSITE" id="PS50893">
    <property type="entry name" value="ABC_TRANSPORTER_2"/>
    <property type="match status" value="2"/>
</dbReference>
<organism evidence="4 5">
    <name type="scientific">Pseudoflavonifractor hominis</name>
    <dbReference type="NCBI Taxonomy" id="2763059"/>
    <lineage>
        <taxon>Bacteria</taxon>
        <taxon>Bacillati</taxon>
        <taxon>Bacillota</taxon>
        <taxon>Clostridia</taxon>
        <taxon>Eubacteriales</taxon>
        <taxon>Oscillospiraceae</taxon>
        <taxon>Pseudoflavonifractor</taxon>
    </lineage>
</organism>
<dbReference type="CDD" id="cd03216">
    <property type="entry name" value="ABC_Carb_Monos_I"/>
    <property type="match status" value="1"/>
</dbReference>
<feature type="domain" description="ABC transporter" evidence="3">
    <location>
        <begin position="256"/>
        <end position="500"/>
    </location>
</feature>
<dbReference type="GO" id="GO:0005524">
    <property type="term" value="F:ATP binding"/>
    <property type="evidence" value="ECO:0007669"/>
    <property type="project" value="UniProtKB-KW"/>
</dbReference>
<sequence length="508" mass="55110">MEPVLRVHNITKRFGSNVANDHISFDLYPGEIHALLGENGAGKSTLMNVIYGVYGADEGEIYLNGKPVEISSPKHAIELGIGMVHQHFMLIPAFTVAENIVLGMQKELRLDIKDAEAKIAAASEKYDLRVDPHALVSTLSVGEQQRVEILKVLFRGAKILILDEPTAVLTPQEITELFATLERLKKDGVSIVFISHKLNELMSISDRISILRRGKITGCIDDLANCNPEALASAMVGRQVTLGVEKPEQEAGEVVLELDHLSVCNEAKKEIIKEFSLQIRAGEIVGLAGVDGNGQSELVKGITGLLPATGGAIRIQGVDMTGKTPREFIDAGVGHIPEDRHKQGLVLSMSVKENLFLETIQDRPYTKRHLLQKKAIQEKAKSLQEFYDIRAASLEVPAGALSGGNQQKIIVGRILEQDPKLLVAVHPTRGLDIGATEFVHKCLLKARAEGCAILLVSTELDEILELSDQIAVIYEGECMGVVRDRDATKEGIGLLMAGVKGTQAATAS</sequence>
<dbReference type="PANTHER" id="PTHR43790:SF4">
    <property type="entry name" value="GUANOSINE IMPORT ATP-BINDING PROTEIN NUPO"/>
    <property type="match status" value="1"/>
</dbReference>
<dbReference type="SUPFAM" id="SSF52540">
    <property type="entry name" value="P-loop containing nucleoside triphosphate hydrolases"/>
    <property type="match status" value="2"/>
</dbReference>
<gene>
    <name evidence="4" type="ORF">H8S34_11910</name>
</gene>
<dbReference type="CDD" id="cd03215">
    <property type="entry name" value="ABC_Carb_Monos_II"/>
    <property type="match status" value="1"/>
</dbReference>
<dbReference type="Pfam" id="PF00005">
    <property type="entry name" value="ABC_tran"/>
    <property type="match status" value="2"/>
</dbReference>
<protein>
    <submittedName>
        <fullName evidence="4">ABC transporter ATP-binding protein</fullName>
    </submittedName>
</protein>
<dbReference type="InterPro" id="IPR003593">
    <property type="entry name" value="AAA+_ATPase"/>
</dbReference>
<keyword evidence="5" id="KW-1185">Reference proteome</keyword>
<dbReference type="PROSITE" id="PS00211">
    <property type="entry name" value="ABC_TRANSPORTER_1"/>
    <property type="match status" value="2"/>
</dbReference>
<name>A0ABR7HVJ5_9FIRM</name>
<evidence type="ECO:0000313" key="5">
    <source>
        <dbReference type="Proteomes" id="UP000660021"/>
    </source>
</evidence>
<keyword evidence="2 4" id="KW-0067">ATP-binding</keyword>
<accession>A0ABR7HVJ5</accession>
<proteinExistence type="predicted"/>
<dbReference type="Proteomes" id="UP000660021">
    <property type="component" value="Unassembled WGS sequence"/>
</dbReference>
<reference evidence="4 5" key="1">
    <citation type="submission" date="2020-08" db="EMBL/GenBank/DDBJ databases">
        <title>Genome public.</title>
        <authorList>
            <person name="Liu C."/>
            <person name="Sun Q."/>
        </authorList>
    </citation>
    <scope>NUCLEOTIDE SEQUENCE [LARGE SCALE GENOMIC DNA]</scope>
    <source>
        <strain evidence="4 5">New-38</strain>
    </source>
</reference>
<dbReference type="InterPro" id="IPR027417">
    <property type="entry name" value="P-loop_NTPase"/>
</dbReference>
<evidence type="ECO:0000256" key="1">
    <source>
        <dbReference type="ARBA" id="ARBA00022741"/>
    </source>
</evidence>
<dbReference type="InterPro" id="IPR003439">
    <property type="entry name" value="ABC_transporter-like_ATP-bd"/>
</dbReference>
<dbReference type="EMBL" id="JACOPR010000008">
    <property type="protein sequence ID" value="MBC5731524.1"/>
    <property type="molecule type" value="Genomic_DNA"/>
</dbReference>
<evidence type="ECO:0000313" key="4">
    <source>
        <dbReference type="EMBL" id="MBC5731524.1"/>
    </source>
</evidence>
<dbReference type="PANTHER" id="PTHR43790">
    <property type="entry name" value="CARBOHYDRATE TRANSPORT ATP-BINDING PROTEIN MG119-RELATED"/>
    <property type="match status" value="1"/>
</dbReference>
<dbReference type="RefSeq" id="WP_101691310.1">
    <property type="nucleotide sequence ID" value="NZ_JACOPR010000008.1"/>
</dbReference>
<dbReference type="InterPro" id="IPR050107">
    <property type="entry name" value="ABC_carbohydrate_import_ATPase"/>
</dbReference>
<dbReference type="InterPro" id="IPR017871">
    <property type="entry name" value="ABC_transporter-like_CS"/>
</dbReference>
<evidence type="ECO:0000259" key="3">
    <source>
        <dbReference type="PROSITE" id="PS50893"/>
    </source>
</evidence>
<keyword evidence="1" id="KW-0547">Nucleotide-binding</keyword>
<comment type="caution">
    <text evidence="4">The sequence shown here is derived from an EMBL/GenBank/DDBJ whole genome shotgun (WGS) entry which is preliminary data.</text>
</comment>
<feature type="domain" description="ABC transporter" evidence="3">
    <location>
        <begin position="5"/>
        <end position="238"/>
    </location>
</feature>
<evidence type="ECO:0000256" key="2">
    <source>
        <dbReference type="ARBA" id="ARBA00022840"/>
    </source>
</evidence>
<dbReference type="SMART" id="SM00382">
    <property type="entry name" value="AAA"/>
    <property type="match status" value="2"/>
</dbReference>